<dbReference type="InterPro" id="IPR021153">
    <property type="entry name" value="HrcA_C"/>
</dbReference>
<keyword evidence="4 5" id="KW-0804">Transcription</keyword>
<dbReference type="InterPro" id="IPR036390">
    <property type="entry name" value="WH_DNA-bd_sf"/>
</dbReference>
<evidence type="ECO:0000256" key="3">
    <source>
        <dbReference type="ARBA" id="ARBA00023016"/>
    </source>
</evidence>
<dbReference type="HAMAP" id="MF_00081">
    <property type="entry name" value="HrcA"/>
    <property type="match status" value="1"/>
</dbReference>
<dbReference type="PANTHER" id="PTHR34824">
    <property type="entry name" value="HEAT-INDUCIBLE TRANSCRIPTION REPRESSOR HRCA"/>
    <property type="match status" value="1"/>
</dbReference>
<name>A0A6N7VQ40_9ACTO</name>
<dbReference type="AlphaFoldDB" id="A0A6N7VQ40"/>
<keyword evidence="3 5" id="KW-0346">Stress response</keyword>
<comment type="caution">
    <text evidence="7">The sequence shown here is derived from an EMBL/GenBank/DDBJ whole genome shotgun (WGS) entry which is preliminary data.</text>
</comment>
<feature type="domain" description="Heat-inducible transcription repressor HrcA C-terminal" evidence="6">
    <location>
        <begin position="105"/>
        <end position="318"/>
    </location>
</feature>
<dbReference type="Gene3D" id="1.10.10.10">
    <property type="entry name" value="Winged helix-like DNA-binding domain superfamily/Winged helix DNA-binding domain"/>
    <property type="match status" value="1"/>
</dbReference>
<evidence type="ECO:0000313" key="7">
    <source>
        <dbReference type="EMBL" id="MSS83869.1"/>
    </source>
</evidence>
<evidence type="ECO:0000256" key="1">
    <source>
        <dbReference type="ARBA" id="ARBA00022491"/>
    </source>
</evidence>
<dbReference type="Gene3D" id="3.30.390.60">
    <property type="entry name" value="Heat-inducible transcription repressor hrca homolog, domain 3"/>
    <property type="match status" value="1"/>
</dbReference>
<comment type="similarity">
    <text evidence="5">Belongs to the HrcA family.</text>
</comment>
<dbReference type="PANTHER" id="PTHR34824:SF1">
    <property type="entry name" value="HEAT-INDUCIBLE TRANSCRIPTION REPRESSOR HRCA"/>
    <property type="match status" value="1"/>
</dbReference>
<dbReference type="InterPro" id="IPR036388">
    <property type="entry name" value="WH-like_DNA-bd_sf"/>
</dbReference>
<dbReference type="NCBIfam" id="TIGR00331">
    <property type="entry name" value="hrcA"/>
    <property type="match status" value="1"/>
</dbReference>
<dbReference type="Gene3D" id="3.30.450.40">
    <property type="match status" value="1"/>
</dbReference>
<sequence>MTEPKMRQLDVLRAVVSQYVATGEPVSSKAVANAHPLDVSSATIRNDMGVLEDAGFIYQPHTSAGRVPTEAGYRRFVDRLTEVRPLSLPQRQAIERFLSESVDFEDTIGRTVRLLAQLTGSAAVVEYALPGIGRETLRRLDIVDLDSHRILVVAITSLGRVVETTLTLDTEVTADFVERLREALGERLVNLDSDEIADAAADAAESFVEAEREIATEVALACGRLAQRERPMRMMASGLSNLARSGSDFMDVSEVLDTIEEQVVLLRLLAEVHTGPLQVSIGAENQSEALSQASVISASYQGEARVGVVGPTRMDYPGSLAAVEAVSRYLARLIERG</sequence>
<dbReference type="GO" id="GO:0003677">
    <property type="term" value="F:DNA binding"/>
    <property type="evidence" value="ECO:0007669"/>
    <property type="project" value="InterPro"/>
</dbReference>
<dbReference type="EMBL" id="VULO01000003">
    <property type="protein sequence ID" value="MSS83869.1"/>
    <property type="molecule type" value="Genomic_DNA"/>
</dbReference>
<protein>
    <recommendedName>
        <fullName evidence="5">Heat-inducible transcription repressor HrcA</fullName>
    </recommendedName>
</protein>
<dbReference type="Proteomes" id="UP000470875">
    <property type="component" value="Unassembled WGS sequence"/>
</dbReference>
<dbReference type="InterPro" id="IPR002571">
    <property type="entry name" value="HrcA"/>
</dbReference>
<comment type="function">
    <text evidence="5">Negative regulator of class I heat shock genes (grpE-dnaK-dnaJ and groELS operons). Prevents heat-shock induction of these operons.</text>
</comment>
<proteinExistence type="inferred from homology"/>
<keyword evidence="1 5" id="KW-0678">Repressor</keyword>
<evidence type="ECO:0000259" key="6">
    <source>
        <dbReference type="Pfam" id="PF01628"/>
    </source>
</evidence>
<evidence type="ECO:0000313" key="8">
    <source>
        <dbReference type="Proteomes" id="UP000470875"/>
    </source>
</evidence>
<accession>A0A6N7VQ40</accession>
<dbReference type="GO" id="GO:0045892">
    <property type="term" value="P:negative regulation of DNA-templated transcription"/>
    <property type="evidence" value="ECO:0007669"/>
    <property type="project" value="UniProtKB-UniRule"/>
</dbReference>
<reference evidence="7 8" key="1">
    <citation type="submission" date="2019-08" db="EMBL/GenBank/DDBJ databases">
        <title>In-depth cultivation of the pig gut microbiome towards novel bacterial diversity and tailored functional studies.</title>
        <authorList>
            <person name="Wylensek D."/>
            <person name="Hitch T.C.A."/>
            <person name="Clavel T."/>
        </authorList>
    </citation>
    <scope>NUCLEOTIDE SEQUENCE [LARGE SCALE GENOMIC DNA]</scope>
    <source>
        <strain evidence="7 8">WB03_NA08</strain>
    </source>
</reference>
<dbReference type="InterPro" id="IPR023120">
    <property type="entry name" value="WHTH_transcript_rep_HrcA_IDD"/>
</dbReference>
<dbReference type="SUPFAM" id="SSF46785">
    <property type="entry name" value="Winged helix' DNA-binding domain"/>
    <property type="match status" value="1"/>
</dbReference>
<dbReference type="RefSeq" id="WP_154543684.1">
    <property type="nucleotide sequence ID" value="NZ_VULO01000003.1"/>
</dbReference>
<keyword evidence="8" id="KW-1185">Reference proteome</keyword>
<evidence type="ECO:0000256" key="4">
    <source>
        <dbReference type="ARBA" id="ARBA00023163"/>
    </source>
</evidence>
<dbReference type="PIRSF" id="PIRSF005485">
    <property type="entry name" value="HrcA"/>
    <property type="match status" value="1"/>
</dbReference>
<evidence type="ECO:0000256" key="5">
    <source>
        <dbReference type="HAMAP-Rule" id="MF_00081"/>
    </source>
</evidence>
<dbReference type="InterPro" id="IPR029016">
    <property type="entry name" value="GAF-like_dom_sf"/>
</dbReference>
<organism evidence="7 8">
    <name type="scientific">Scrofimicrobium canadense</name>
    <dbReference type="NCBI Taxonomy" id="2652290"/>
    <lineage>
        <taxon>Bacteria</taxon>
        <taxon>Bacillati</taxon>
        <taxon>Actinomycetota</taxon>
        <taxon>Actinomycetes</taxon>
        <taxon>Actinomycetales</taxon>
        <taxon>Actinomycetaceae</taxon>
        <taxon>Scrofimicrobium</taxon>
    </lineage>
</organism>
<gene>
    <name evidence="5 7" type="primary">hrcA</name>
    <name evidence="7" type="ORF">FYJ24_03645</name>
</gene>
<dbReference type="SUPFAM" id="SSF55781">
    <property type="entry name" value="GAF domain-like"/>
    <property type="match status" value="1"/>
</dbReference>
<dbReference type="Pfam" id="PF01628">
    <property type="entry name" value="HrcA"/>
    <property type="match status" value="1"/>
</dbReference>
<evidence type="ECO:0000256" key="2">
    <source>
        <dbReference type="ARBA" id="ARBA00023015"/>
    </source>
</evidence>
<keyword evidence="2 5" id="KW-0805">Transcription regulation</keyword>